<dbReference type="InterPro" id="IPR003522">
    <property type="entry name" value="T3SS_OM_pore_YscC"/>
</dbReference>
<comment type="function">
    <text evidence="3">Component of the type III secretion system (T3SS), also called injectisome, which is used to inject bacterial effector proteins into eukaryotic host cells. Forms a ring-shaped multimeric structure with an apparent central pore in the outer membrane.</text>
</comment>
<dbReference type="Pfam" id="PF03958">
    <property type="entry name" value="Secretin_N"/>
    <property type="match status" value="1"/>
</dbReference>
<dbReference type="InterPro" id="IPR005644">
    <property type="entry name" value="NolW-like"/>
</dbReference>
<comment type="caution">
    <text evidence="9">The sequence shown here is derived from an EMBL/GenBank/DDBJ whole genome shotgun (WGS) entry which is preliminary data.</text>
</comment>
<dbReference type="InterPro" id="IPR038591">
    <property type="entry name" value="NolW-like_sf"/>
</dbReference>
<dbReference type="GO" id="GO:0015627">
    <property type="term" value="C:type II protein secretion system complex"/>
    <property type="evidence" value="ECO:0007669"/>
    <property type="project" value="TreeGrafter"/>
</dbReference>
<dbReference type="GO" id="GO:0030257">
    <property type="term" value="C:type III protein secretion system complex"/>
    <property type="evidence" value="ECO:0007669"/>
    <property type="project" value="UniProtKB-UniRule"/>
</dbReference>
<dbReference type="EMBL" id="VTXW01000033">
    <property type="protein sequence ID" value="NOH36019.1"/>
    <property type="molecule type" value="Genomic_DNA"/>
</dbReference>
<comment type="subcellular location">
    <subcellularLocation>
        <location evidence="1 3 4">Cell outer membrane</location>
    </subcellularLocation>
</comment>
<feature type="chain" id="PRO_5031656945" description="Type 3 secretion system secretin" evidence="3">
    <location>
        <begin position="26"/>
        <end position="707"/>
    </location>
</feature>
<dbReference type="Proteomes" id="UP000525336">
    <property type="component" value="Unassembled WGS sequence"/>
</dbReference>
<evidence type="ECO:0000256" key="5">
    <source>
        <dbReference type="SAM" id="MobiDB-lite"/>
    </source>
</evidence>
<keyword evidence="3" id="KW-0811">Translocation</keyword>
<feature type="domain" description="TraK C-terminal" evidence="8">
    <location>
        <begin position="573"/>
        <end position="664"/>
    </location>
</feature>
<evidence type="ECO:0000259" key="6">
    <source>
        <dbReference type="Pfam" id="PF00263"/>
    </source>
</evidence>
<reference evidence="9 10" key="1">
    <citation type="submission" date="2019-09" db="EMBL/GenBank/DDBJ databases">
        <title>Draft genome sequencing and comparative genomics of hatchery-associated Vibrios.</title>
        <authorList>
            <person name="Kehlet-Delgado H."/>
            <person name="Mueller R.S."/>
        </authorList>
    </citation>
    <scope>NUCLEOTIDE SEQUENCE [LARGE SCALE GENOMIC DNA]</scope>
    <source>
        <strain evidence="9 10">00-90-10</strain>
    </source>
</reference>
<feature type="domain" description="NolW-like" evidence="7">
    <location>
        <begin position="187"/>
        <end position="310"/>
    </location>
</feature>
<dbReference type="Pfam" id="PF23536">
    <property type="entry name" value="TraK_C"/>
    <property type="match status" value="1"/>
</dbReference>
<comment type="similarity">
    <text evidence="3">Belongs to the bacterial secretin family. T3SS SctC subfamily.</text>
</comment>
<dbReference type="Gene3D" id="3.30.1370.120">
    <property type="match status" value="2"/>
</dbReference>
<sequence precursor="true">MIKQTNQAWLRSTLVGLLLVCALHAVGKPRNTFHNSPYAYNADDVYIGKVLKDLTSSFGVNLQIDAKLTGNLNSRIRTNSAAAFLDRLGLEYGFNWFVYSNTLYITESSDHQVYRMEVSDTSIHDLRSALENIGLLDPRYGWGELPDEGVVLVSGPKRYIELVKKFSRPSRKSIAKKRRENVKFEVMVFPLQYASVTDREVSYRDEGIVIPGVASLVRQLLAVQDNTAEGELNNLFNINRDRIIGHTQRLEGTEALGIPNGIAHELEGISPIQASNVSADVRSNSVLIYDDVSKRSMYKRLIQKLDKPSRMVEIDAIILDIERTQLSQIGVNWSYKNNGTTFGGLNPAGLAQTATLFIRNPDKFYADLRLLESQGKATVLANPSVLTLANQPAVIDSSETSFIQTKGERVVDVKEVTAGTGLQVVPRILSSGSNTTIQLDVDIEDGKIFEEEDKNTPSVNRSTISTQALVSPEQSLVFGGFHISENSRSTSKVPLLGDIPVLGNLFSMKNRSTKNRVRLFILTPRILDSAVTQDPRNYVSREDRSIVNKSLEDIKRRRHGAKEMMKVDVGNALTSLIDGYIPDGFERGKVTIPQCRKDVIIAKFSNEDQYTSKELGIIAGTIYNPSANIQRYDEKNCASKGVLAVSAWPSTQLGPGEKAELYVVVQSNKTKSKPRSQTKPQPNKTDKKKSKTMKTAKVTQTKKEEKP</sequence>
<comment type="subunit">
    <text evidence="3">The core secretion machinery of the T3SS is composed of approximately 20 different proteins, including cytoplasmic components, a base, an export apparatus and a needle. This subunit is part of the base, which anchors the injectisome in the bacterial cell envelope. Forms a stable homooligomeric complex.</text>
</comment>
<dbReference type="PRINTS" id="PR01337">
    <property type="entry name" value="TYPE3OMGPROT"/>
</dbReference>
<accession>A0A7Y3YSV2</accession>
<feature type="signal peptide" evidence="3">
    <location>
        <begin position="1"/>
        <end position="25"/>
    </location>
</feature>
<feature type="domain" description="Type II/III secretion system secretin-like" evidence="6">
    <location>
        <begin position="370"/>
        <end position="527"/>
    </location>
</feature>
<gene>
    <name evidence="3" type="primary">sctC</name>
    <name evidence="9" type="ORF">F0245_22115</name>
</gene>
<evidence type="ECO:0000256" key="1">
    <source>
        <dbReference type="ARBA" id="ARBA00004442"/>
    </source>
</evidence>
<name>A0A7Y3YSV2_9VIBR</name>
<dbReference type="GO" id="GO:0030254">
    <property type="term" value="P:protein secretion by the type III secretion system"/>
    <property type="evidence" value="ECO:0007669"/>
    <property type="project" value="UniProtKB-UniRule"/>
</dbReference>
<evidence type="ECO:0000313" key="10">
    <source>
        <dbReference type="Proteomes" id="UP000525336"/>
    </source>
</evidence>
<evidence type="ECO:0000259" key="7">
    <source>
        <dbReference type="Pfam" id="PF03958"/>
    </source>
</evidence>
<feature type="region of interest" description="Disordered" evidence="5">
    <location>
        <begin position="665"/>
        <end position="707"/>
    </location>
</feature>
<evidence type="ECO:0000256" key="3">
    <source>
        <dbReference type="HAMAP-Rule" id="MF_02219"/>
    </source>
</evidence>
<evidence type="ECO:0000256" key="2">
    <source>
        <dbReference type="ARBA" id="ARBA00022729"/>
    </source>
</evidence>
<dbReference type="InterPro" id="IPR055397">
    <property type="entry name" value="TraK_C"/>
</dbReference>
<dbReference type="GO" id="GO:0009279">
    <property type="term" value="C:cell outer membrane"/>
    <property type="evidence" value="ECO:0007669"/>
    <property type="project" value="UniProtKB-SubCell"/>
</dbReference>
<organism evidence="9 10">
    <name type="scientific">Vibrio chagasii</name>
    <dbReference type="NCBI Taxonomy" id="170679"/>
    <lineage>
        <taxon>Bacteria</taxon>
        <taxon>Pseudomonadati</taxon>
        <taxon>Pseudomonadota</taxon>
        <taxon>Gammaproteobacteria</taxon>
        <taxon>Vibrionales</taxon>
        <taxon>Vibrionaceae</taxon>
        <taxon>Vibrio</taxon>
    </lineage>
</organism>
<dbReference type="PANTHER" id="PTHR30332:SF5">
    <property type="entry name" value="SPI-1 TYPE 3 SECRETION SYSTEM SECRETIN"/>
    <property type="match status" value="1"/>
</dbReference>
<keyword evidence="3 4" id="KW-0813">Transport</keyword>
<evidence type="ECO:0000259" key="8">
    <source>
        <dbReference type="Pfam" id="PF23536"/>
    </source>
</evidence>
<dbReference type="Gene3D" id="3.55.50.30">
    <property type="match status" value="1"/>
</dbReference>
<keyword evidence="3" id="KW-0472">Membrane</keyword>
<dbReference type="NCBIfam" id="TIGR02516">
    <property type="entry name" value="type_III_yscC"/>
    <property type="match status" value="1"/>
</dbReference>
<evidence type="ECO:0000256" key="4">
    <source>
        <dbReference type="RuleBase" id="RU004004"/>
    </source>
</evidence>
<evidence type="ECO:0000313" key="9">
    <source>
        <dbReference type="EMBL" id="NOH36019.1"/>
    </source>
</evidence>
<dbReference type="AlphaFoldDB" id="A0A7Y3YSV2"/>
<dbReference type="RefSeq" id="WP_171369255.1">
    <property type="nucleotide sequence ID" value="NZ_VTXW01000033.1"/>
</dbReference>
<dbReference type="InterPro" id="IPR004846">
    <property type="entry name" value="T2SS/T3SS_dom"/>
</dbReference>
<dbReference type="HAMAP" id="MF_02219">
    <property type="entry name" value="Type_III_secretin"/>
    <property type="match status" value="1"/>
</dbReference>
<dbReference type="InterPro" id="IPR050810">
    <property type="entry name" value="Bact_Secretion_Sys_Channel"/>
</dbReference>
<keyword evidence="3" id="KW-0998">Cell outer membrane</keyword>
<keyword evidence="2 3" id="KW-0732">Signal</keyword>
<dbReference type="Pfam" id="PF00263">
    <property type="entry name" value="Secretin"/>
    <property type="match status" value="1"/>
</dbReference>
<protein>
    <recommendedName>
        <fullName evidence="3">Type 3 secretion system secretin</fullName>
        <shortName evidence="3">T3SS secretin</shortName>
    </recommendedName>
</protein>
<proteinExistence type="inferred from homology"/>
<keyword evidence="3" id="KW-0653">Protein transport</keyword>
<dbReference type="PANTHER" id="PTHR30332">
    <property type="entry name" value="PROBABLE GENERAL SECRETION PATHWAY PROTEIN D"/>
    <property type="match status" value="1"/>
</dbReference>